<evidence type="ECO:0000313" key="2">
    <source>
        <dbReference type="Proteomes" id="UP000824219"/>
    </source>
</evidence>
<reference evidence="1 2" key="1">
    <citation type="submission" date="2021-06" db="EMBL/GenBank/DDBJ databases">
        <title>Chromosome-level genome assembly of the red-tail catfish (Hemibagrus wyckioides).</title>
        <authorList>
            <person name="Shao F."/>
        </authorList>
    </citation>
    <scope>NUCLEOTIDE SEQUENCE [LARGE SCALE GENOMIC DNA]</scope>
    <source>
        <strain evidence="1">EC202008001</strain>
        <tissue evidence="1">Blood</tissue>
    </source>
</reference>
<name>A0A9D3SVW0_9TELE</name>
<sequence>MELGKKRNEEADDGGYIHSIRFMVLGGLETEEPKITNILSPMMEGTWCMVRVLHGKVLEEDISQLVLVNLYSISSPSALLQPSSPLPSSYSPLKWIQFSQVFRFSHCRSSDSFRNEAHEAGLGDGVDKDETDETCISQC</sequence>
<comment type="caution">
    <text evidence="1">The sequence shown here is derived from an EMBL/GenBank/DDBJ whole genome shotgun (WGS) entry which is preliminary data.</text>
</comment>
<evidence type="ECO:0000313" key="1">
    <source>
        <dbReference type="EMBL" id="KAG7333694.1"/>
    </source>
</evidence>
<gene>
    <name evidence="1" type="ORF">KOW79_002101</name>
</gene>
<dbReference type="EMBL" id="JAHKSW010000003">
    <property type="protein sequence ID" value="KAG7333694.1"/>
    <property type="molecule type" value="Genomic_DNA"/>
</dbReference>
<protein>
    <submittedName>
        <fullName evidence="1">Uncharacterized protein</fullName>
    </submittedName>
</protein>
<keyword evidence="2" id="KW-1185">Reference proteome</keyword>
<organism evidence="1 2">
    <name type="scientific">Hemibagrus wyckioides</name>
    <dbReference type="NCBI Taxonomy" id="337641"/>
    <lineage>
        <taxon>Eukaryota</taxon>
        <taxon>Metazoa</taxon>
        <taxon>Chordata</taxon>
        <taxon>Craniata</taxon>
        <taxon>Vertebrata</taxon>
        <taxon>Euteleostomi</taxon>
        <taxon>Actinopterygii</taxon>
        <taxon>Neopterygii</taxon>
        <taxon>Teleostei</taxon>
        <taxon>Ostariophysi</taxon>
        <taxon>Siluriformes</taxon>
        <taxon>Bagridae</taxon>
        <taxon>Hemibagrus</taxon>
    </lineage>
</organism>
<proteinExistence type="predicted"/>
<dbReference type="Proteomes" id="UP000824219">
    <property type="component" value="Linkage Group LG03"/>
</dbReference>
<dbReference type="AlphaFoldDB" id="A0A9D3SVW0"/>
<accession>A0A9D3SVW0</accession>